<evidence type="ECO:0000256" key="1">
    <source>
        <dbReference type="SAM" id="MobiDB-lite"/>
    </source>
</evidence>
<dbReference type="VEuPathDB" id="AmoebaDB:ACA1_033680"/>
<dbReference type="KEGG" id="acan:ACA1_033680"/>
<reference evidence="2 3" key="1">
    <citation type="journal article" date="2013" name="Genome Biol.">
        <title>Genome of Acanthamoeba castellanii highlights extensive lateral gene transfer and early evolution of tyrosine kinase signaling.</title>
        <authorList>
            <person name="Clarke M."/>
            <person name="Lohan A.J."/>
            <person name="Liu B."/>
            <person name="Lagkouvardos I."/>
            <person name="Roy S."/>
            <person name="Zafar N."/>
            <person name="Bertelli C."/>
            <person name="Schilde C."/>
            <person name="Kianianmomeni A."/>
            <person name="Burglin T.R."/>
            <person name="Frech C."/>
            <person name="Turcotte B."/>
            <person name="Kopec K.O."/>
            <person name="Synnott J.M."/>
            <person name="Choo C."/>
            <person name="Paponov I."/>
            <person name="Finkler A."/>
            <person name="Soon Heng Tan C."/>
            <person name="Hutchins A.P."/>
            <person name="Weinmeier T."/>
            <person name="Rattei T."/>
            <person name="Chu J.S."/>
            <person name="Gimenez G."/>
            <person name="Irimia M."/>
            <person name="Rigden D.J."/>
            <person name="Fitzpatrick D.A."/>
            <person name="Lorenzo-Morales J."/>
            <person name="Bateman A."/>
            <person name="Chiu C.H."/>
            <person name="Tang P."/>
            <person name="Hegemann P."/>
            <person name="Fromm H."/>
            <person name="Raoult D."/>
            <person name="Greub G."/>
            <person name="Miranda-Saavedra D."/>
            <person name="Chen N."/>
            <person name="Nash P."/>
            <person name="Ginger M.L."/>
            <person name="Horn M."/>
            <person name="Schaap P."/>
            <person name="Caler L."/>
            <person name="Loftus B."/>
        </authorList>
    </citation>
    <scope>NUCLEOTIDE SEQUENCE [LARGE SCALE GENOMIC DNA]</scope>
    <source>
        <strain evidence="2 3">Neff</strain>
    </source>
</reference>
<proteinExistence type="predicted"/>
<organism evidence="2 3">
    <name type="scientific">Acanthamoeba castellanii (strain ATCC 30010 / Neff)</name>
    <dbReference type="NCBI Taxonomy" id="1257118"/>
    <lineage>
        <taxon>Eukaryota</taxon>
        <taxon>Amoebozoa</taxon>
        <taxon>Discosea</taxon>
        <taxon>Longamoebia</taxon>
        <taxon>Centramoebida</taxon>
        <taxon>Acanthamoebidae</taxon>
        <taxon>Acanthamoeba</taxon>
    </lineage>
</organism>
<evidence type="ECO:0000313" key="2">
    <source>
        <dbReference type="EMBL" id="ELR12220.1"/>
    </source>
</evidence>
<dbReference type="GeneID" id="14912718"/>
<protein>
    <submittedName>
        <fullName evidence="2">Uncharacterized protein</fullName>
    </submittedName>
</protein>
<dbReference type="EMBL" id="KB008125">
    <property type="protein sequence ID" value="ELR12220.1"/>
    <property type="molecule type" value="Genomic_DNA"/>
</dbReference>
<dbReference type="RefSeq" id="XP_004334233.1">
    <property type="nucleotide sequence ID" value="XM_004334185.1"/>
</dbReference>
<evidence type="ECO:0000313" key="3">
    <source>
        <dbReference type="Proteomes" id="UP000011083"/>
    </source>
</evidence>
<keyword evidence="3" id="KW-1185">Reference proteome</keyword>
<gene>
    <name evidence="2" type="ORF">ACA1_033680</name>
</gene>
<name>L8GGL5_ACACF</name>
<feature type="region of interest" description="Disordered" evidence="1">
    <location>
        <begin position="92"/>
        <end position="115"/>
    </location>
</feature>
<accession>L8GGL5</accession>
<dbReference type="Proteomes" id="UP000011083">
    <property type="component" value="Unassembled WGS sequence"/>
</dbReference>
<dbReference type="AlphaFoldDB" id="L8GGL5"/>
<sequence>MTSGNFDMTDDRVTSPDRRDLLHHLSLAAMIPGIAVIVRQTTTNIDAGAGLPWKNVMGFWILGYTDFIMAINSTGTGSASYDARANASTELQSKKKRPLITAETKAKQVTGANGK</sequence>